<evidence type="ECO:0000313" key="3">
    <source>
        <dbReference type="Proteomes" id="UP000472269"/>
    </source>
</evidence>
<reference evidence="2" key="2">
    <citation type="submission" date="2025-09" db="UniProtKB">
        <authorList>
            <consortium name="Ensembl"/>
        </authorList>
    </citation>
    <scope>IDENTIFICATION</scope>
</reference>
<proteinExistence type="predicted"/>
<dbReference type="Proteomes" id="UP000472269">
    <property type="component" value="Unplaced"/>
</dbReference>
<organism evidence="2 3">
    <name type="scientific">Athene cunicularia</name>
    <name type="common">Burrowing owl</name>
    <name type="synonym">Speotyto cunicularia</name>
    <dbReference type="NCBI Taxonomy" id="194338"/>
    <lineage>
        <taxon>Eukaryota</taxon>
        <taxon>Metazoa</taxon>
        <taxon>Chordata</taxon>
        <taxon>Craniata</taxon>
        <taxon>Vertebrata</taxon>
        <taxon>Euteleostomi</taxon>
        <taxon>Archelosauria</taxon>
        <taxon>Archosauria</taxon>
        <taxon>Dinosauria</taxon>
        <taxon>Saurischia</taxon>
        <taxon>Theropoda</taxon>
        <taxon>Coelurosauria</taxon>
        <taxon>Aves</taxon>
        <taxon>Neognathae</taxon>
        <taxon>Neoaves</taxon>
        <taxon>Telluraves</taxon>
        <taxon>Strigiformes</taxon>
        <taxon>Strigidae</taxon>
        <taxon>Athene</taxon>
    </lineage>
</organism>
<evidence type="ECO:0000256" key="1">
    <source>
        <dbReference type="SAM" id="MobiDB-lite"/>
    </source>
</evidence>
<accession>A0A663MKU2</accession>
<sequence length="115" mass="12315">MIKINLQKKKKITQTPTNPLGIKKHTEKPLQQNTPQTTLAFHTGSVGKPVAGFHRGPNRSRSQDAALQWGRGRPTAQSPRAPGCPRLPKPGAERSPPPAPIKAPSEGLGSSCLVM</sequence>
<feature type="compositionally biased region" description="Basic residues" evidence="1">
    <location>
        <begin position="1"/>
        <end position="12"/>
    </location>
</feature>
<feature type="compositionally biased region" description="Polar residues" evidence="1">
    <location>
        <begin position="29"/>
        <end position="40"/>
    </location>
</feature>
<keyword evidence="3" id="KW-1185">Reference proteome</keyword>
<protein>
    <submittedName>
        <fullName evidence="2">Uncharacterized protein</fullName>
    </submittedName>
</protein>
<feature type="region of interest" description="Disordered" evidence="1">
    <location>
        <begin position="1"/>
        <end position="115"/>
    </location>
</feature>
<name>A0A663MKU2_ATHCN</name>
<reference evidence="2" key="1">
    <citation type="submission" date="2025-08" db="UniProtKB">
        <authorList>
            <consortium name="Ensembl"/>
        </authorList>
    </citation>
    <scope>IDENTIFICATION</scope>
</reference>
<evidence type="ECO:0000313" key="2">
    <source>
        <dbReference type="Ensembl" id="ENSACUP00000012261.1"/>
    </source>
</evidence>
<dbReference type="AlphaFoldDB" id="A0A663MKU2"/>
<dbReference type="Ensembl" id="ENSACUT00000013089.1">
    <property type="protein sequence ID" value="ENSACUP00000012261.1"/>
    <property type="gene ID" value="ENSACUG00000008290.1"/>
</dbReference>